<dbReference type="CDD" id="cd08474">
    <property type="entry name" value="PBP2_CrgA_like_5"/>
    <property type="match status" value="1"/>
</dbReference>
<dbReference type="GO" id="GO:0006351">
    <property type="term" value="P:DNA-templated transcription"/>
    <property type="evidence" value="ECO:0007669"/>
    <property type="project" value="TreeGrafter"/>
</dbReference>
<evidence type="ECO:0000256" key="2">
    <source>
        <dbReference type="ARBA" id="ARBA00023015"/>
    </source>
</evidence>
<comment type="similarity">
    <text evidence="1">Belongs to the LysR transcriptional regulatory family.</text>
</comment>
<dbReference type="AlphaFoldDB" id="A0A0H2XPA9"/>
<dbReference type="SUPFAM" id="SSF53850">
    <property type="entry name" value="Periplasmic binding protein-like II"/>
    <property type="match status" value="1"/>
</dbReference>
<evidence type="ECO:0000256" key="3">
    <source>
        <dbReference type="ARBA" id="ARBA00023125"/>
    </source>
</evidence>
<dbReference type="InterPro" id="IPR000847">
    <property type="entry name" value="LysR_HTH_N"/>
</dbReference>
<dbReference type="HOGENOM" id="CLU_039613_16_1_4"/>
<evidence type="ECO:0000256" key="1">
    <source>
        <dbReference type="ARBA" id="ARBA00009437"/>
    </source>
</evidence>
<keyword evidence="2" id="KW-0805">Transcription regulation</keyword>
<dbReference type="InterPro" id="IPR005119">
    <property type="entry name" value="LysR_subst-bd"/>
</dbReference>
<dbReference type="Pfam" id="PF03466">
    <property type="entry name" value="LysR_substrate"/>
    <property type="match status" value="1"/>
</dbReference>
<dbReference type="PROSITE" id="PS50931">
    <property type="entry name" value="HTH_LYSR"/>
    <property type="match status" value="1"/>
</dbReference>
<protein>
    <submittedName>
        <fullName evidence="6">Transcriptional regulator, LysR family</fullName>
    </submittedName>
</protein>
<dbReference type="FunFam" id="3.40.190.290:FF:000012">
    <property type="entry name" value="Transcriptional regulator, LysR family"/>
    <property type="match status" value="1"/>
</dbReference>
<organism evidence="6">
    <name type="scientific">Burkholderia orbicola (strain AU 1054)</name>
    <dbReference type="NCBI Taxonomy" id="331271"/>
    <lineage>
        <taxon>Bacteria</taxon>
        <taxon>Pseudomonadati</taxon>
        <taxon>Pseudomonadota</taxon>
        <taxon>Betaproteobacteria</taxon>
        <taxon>Burkholderiales</taxon>
        <taxon>Burkholderiaceae</taxon>
        <taxon>Burkholderia</taxon>
        <taxon>Burkholderia cepacia complex</taxon>
        <taxon>Burkholderia orbicola</taxon>
    </lineage>
</organism>
<evidence type="ECO:0000313" key="6">
    <source>
        <dbReference type="EMBL" id="ABF76266.1"/>
    </source>
</evidence>
<evidence type="ECO:0000256" key="4">
    <source>
        <dbReference type="ARBA" id="ARBA00023163"/>
    </source>
</evidence>
<dbReference type="SUPFAM" id="SSF46785">
    <property type="entry name" value="Winged helix' DNA-binding domain"/>
    <property type="match status" value="1"/>
</dbReference>
<reference evidence="6" key="1">
    <citation type="submission" date="2006-05" db="EMBL/GenBank/DDBJ databases">
        <title>Complete sequence of chromosome 1 of Burkholderia cenocepacia AU 1054.</title>
        <authorList>
            <consortium name="US DOE Joint Genome Institute"/>
            <person name="Copeland A."/>
            <person name="Lucas S."/>
            <person name="Lapidus A."/>
            <person name="Barry K."/>
            <person name="Detter J.C."/>
            <person name="Glavina del Rio T."/>
            <person name="Hammon N."/>
            <person name="Israni S."/>
            <person name="Dalin E."/>
            <person name="Tice H."/>
            <person name="Pitluck S."/>
            <person name="Chain P."/>
            <person name="Malfatti S."/>
            <person name="Shin M."/>
            <person name="Vergez L."/>
            <person name="Schmutz J."/>
            <person name="Larimer F."/>
            <person name="Land M."/>
            <person name="Hauser L."/>
            <person name="Kyrpides N."/>
            <person name="Lykidis A."/>
            <person name="LiPuma J.J."/>
            <person name="Konstantinidis K."/>
            <person name="Tiedje J.M."/>
            <person name="Richardson P."/>
        </authorList>
    </citation>
    <scope>NUCLEOTIDE SEQUENCE [LARGE SCALE GENOMIC DNA]</scope>
    <source>
        <strain evidence="6">AU 1054</strain>
    </source>
</reference>
<dbReference type="FunFam" id="1.10.10.10:FF:000001">
    <property type="entry name" value="LysR family transcriptional regulator"/>
    <property type="match status" value="1"/>
</dbReference>
<dbReference type="Gene3D" id="1.10.10.10">
    <property type="entry name" value="Winged helix-like DNA-binding domain superfamily/Winged helix DNA-binding domain"/>
    <property type="match status" value="1"/>
</dbReference>
<dbReference type="InterPro" id="IPR036390">
    <property type="entry name" value="WH_DNA-bd_sf"/>
</dbReference>
<feature type="domain" description="HTH lysR-type" evidence="5">
    <location>
        <begin position="4"/>
        <end position="61"/>
    </location>
</feature>
<proteinExistence type="inferred from homology"/>
<dbReference type="Gene3D" id="3.40.190.290">
    <property type="match status" value="1"/>
</dbReference>
<dbReference type="PANTHER" id="PTHR30537:SF1">
    <property type="entry name" value="HTH-TYPE TRANSCRIPTIONAL REGULATOR PGRR"/>
    <property type="match status" value="1"/>
</dbReference>
<dbReference type="Pfam" id="PF00126">
    <property type="entry name" value="HTH_1"/>
    <property type="match status" value="1"/>
</dbReference>
<dbReference type="GO" id="GO:0003700">
    <property type="term" value="F:DNA-binding transcription factor activity"/>
    <property type="evidence" value="ECO:0007669"/>
    <property type="project" value="InterPro"/>
</dbReference>
<keyword evidence="3" id="KW-0238">DNA-binding</keyword>
<dbReference type="InterPro" id="IPR036388">
    <property type="entry name" value="WH-like_DNA-bd_sf"/>
</dbReference>
<evidence type="ECO:0000259" key="5">
    <source>
        <dbReference type="PROSITE" id="PS50931"/>
    </source>
</evidence>
<name>A0A0H2XPA9_BURO1</name>
<dbReference type="PANTHER" id="PTHR30537">
    <property type="entry name" value="HTH-TYPE TRANSCRIPTIONAL REGULATOR"/>
    <property type="match status" value="1"/>
</dbReference>
<dbReference type="GO" id="GO:0043565">
    <property type="term" value="F:sequence-specific DNA binding"/>
    <property type="evidence" value="ECO:0007669"/>
    <property type="project" value="TreeGrafter"/>
</dbReference>
<dbReference type="InterPro" id="IPR058163">
    <property type="entry name" value="LysR-type_TF_proteobact-type"/>
</dbReference>
<dbReference type="PRINTS" id="PR00039">
    <property type="entry name" value="HTHLYSR"/>
</dbReference>
<keyword evidence="4" id="KW-0804">Transcription</keyword>
<accession>A0A0H2XPA9</accession>
<sequence length="297" mass="32928">MARENFNDLLVFLAVARDRSFTRAAARLGVSQSALSQTVRDLEARLGVRLLARTTRSVSTTEAGEALFNAVAPRIDEISAQLAALSDFRDKPAGVVRITATEHPIDTVIWPKLRAVLPDYPDIRVELSVDYGLSNIVEERYDIGVRYGDQVAQDMIAVRISPDIRMAMVAAPSYLDGRKPPKKPQDLLDHDCVTLRLATAKGIYAWELKKGKNAIQARVNGRITCNTQPHLLQAALDGFGIAFVTEDIAHAHLRSGALRIVMPDWCPVFPGYHAYYPSRRQASRAFSVVIDALRHRS</sequence>
<dbReference type="EMBL" id="CP000378">
    <property type="protein sequence ID" value="ABF76266.1"/>
    <property type="molecule type" value="Genomic_DNA"/>
</dbReference>
<gene>
    <name evidence="6" type="ordered locus">Bcen_1360</name>
</gene>